<gene>
    <name evidence="2" type="ORF">SDC9_84450</name>
</gene>
<protein>
    <submittedName>
        <fullName evidence="2">Uncharacterized protein</fullName>
    </submittedName>
</protein>
<sequence length="178" mass="21135">MRVQIAQRQNLQLFKRLCTQVFHRAIGHSVIDRIHEPHAQRRCPRDRRRFGENTPYGGELHISFSGDKVDRSADQHRHIQRQRHHRDREQQRESKQGQIARERFENLTNHRPVRRVCLPQRFSAHTPPPPSQTAFRRSRGRPGSFAAAFRWCRFRQPPRRRAPRSDPPAAETTPVGRR</sequence>
<comment type="caution">
    <text evidence="2">The sequence shown here is derived from an EMBL/GenBank/DDBJ whole genome shotgun (WGS) entry which is preliminary data.</text>
</comment>
<feature type="compositionally biased region" description="Basic residues" evidence="1">
    <location>
        <begin position="152"/>
        <end position="162"/>
    </location>
</feature>
<accession>A0A644ZD69</accession>
<name>A0A644ZD69_9ZZZZ</name>
<feature type="compositionally biased region" description="Basic and acidic residues" evidence="1">
    <location>
        <begin position="67"/>
        <end position="77"/>
    </location>
</feature>
<feature type="compositionally biased region" description="Basic and acidic residues" evidence="1">
    <location>
        <begin position="87"/>
        <end position="105"/>
    </location>
</feature>
<dbReference type="EMBL" id="VSSQ01008080">
    <property type="protein sequence ID" value="MPM37831.1"/>
    <property type="molecule type" value="Genomic_DNA"/>
</dbReference>
<evidence type="ECO:0000256" key="1">
    <source>
        <dbReference type="SAM" id="MobiDB-lite"/>
    </source>
</evidence>
<proteinExistence type="predicted"/>
<reference evidence="2" key="1">
    <citation type="submission" date="2019-08" db="EMBL/GenBank/DDBJ databases">
        <authorList>
            <person name="Kucharzyk K."/>
            <person name="Murdoch R.W."/>
            <person name="Higgins S."/>
            <person name="Loffler F."/>
        </authorList>
    </citation>
    <scope>NUCLEOTIDE SEQUENCE</scope>
</reference>
<evidence type="ECO:0000313" key="2">
    <source>
        <dbReference type="EMBL" id="MPM37831.1"/>
    </source>
</evidence>
<dbReference type="AlphaFoldDB" id="A0A644ZD69"/>
<feature type="region of interest" description="Disordered" evidence="1">
    <location>
        <begin position="38"/>
        <end position="178"/>
    </location>
</feature>
<organism evidence="2">
    <name type="scientific">bioreactor metagenome</name>
    <dbReference type="NCBI Taxonomy" id="1076179"/>
    <lineage>
        <taxon>unclassified sequences</taxon>
        <taxon>metagenomes</taxon>
        <taxon>ecological metagenomes</taxon>
    </lineage>
</organism>